<dbReference type="Pfam" id="PF00565">
    <property type="entry name" value="SNase"/>
    <property type="match status" value="1"/>
</dbReference>
<protein>
    <recommendedName>
        <fullName evidence="1">TNase-like domain-containing protein</fullName>
    </recommendedName>
</protein>
<keyword evidence="3" id="KW-1185">Reference proteome</keyword>
<dbReference type="KEGG" id="mgg:MPLG2_0854"/>
<accession>A0A2N9JEA3</accession>
<dbReference type="AlphaFoldDB" id="A0A2N9JEA3"/>
<dbReference type="EMBL" id="LT985188">
    <property type="protein sequence ID" value="SPD85890.1"/>
    <property type="molecule type" value="Genomic_DNA"/>
</dbReference>
<gene>
    <name evidence="2" type="ORF">MPLG2_0854</name>
</gene>
<dbReference type="InterPro" id="IPR016071">
    <property type="entry name" value="Staphylococal_nuclease_OB-fold"/>
</dbReference>
<evidence type="ECO:0000313" key="3">
    <source>
        <dbReference type="Proteomes" id="UP000238164"/>
    </source>
</evidence>
<dbReference type="SUPFAM" id="SSF50199">
    <property type="entry name" value="Staphylococcal nuclease"/>
    <property type="match status" value="1"/>
</dbReference>
<sequence length="176" mass="18396">MATVRAAIAALAGCLLVTGCQLTSGHPTTTAAAAVELRRPRVVDGDTFDATDADGRRVRVRLIGVDAPEIRHGATPAQCGAVQAQQELRRLLATVASLQMVPDPNSVAVDRYGRRLGYVQIEAGDVALLLLRAGVVEAWGPRGAAAPTRLSDYRAAQQVAQDAGAGSWRTCGTLGR</sequence>
<proteinExistence type="predicted"/>
<dbReference type="PROSITE" id="PS50830">
    <property type="entry name" value="TNASE_3"/>
    <property type="match status" value="1"/>
</dbReference>
<evidence type="ECO:0000313" key="2">
    <source>
        <dbReference type="EMBL" id="SPD85890.1"/>
    </source>
</evidence>
<dbReference type="PROSITE" id="PS51257">
    <property type="entry name" value="PROKAR_LIPOPROTEIN"/>
    <property type="match status" value="1"/>
</dbReference>
<evidence type="ECO:0000259" key="1">
    <source>
        <dbReference type="PROSITE" id="PS50830"/>
    </source>
</evidence>
<organism evidence="2 3">
    <name type="scientific">Micropruina glycogenica</name>
    <dbReference type="NCBI Taxonomy" id="75385"/>
    <lineage>
        <taxon>Bacteria</taxon>
        <taxon>Bacillati</taxon>
        <taxon>Actinomycetota</taxon>
        <taxon>Actinomycetes</taxon>
        <taxon>Propionibacteriales</taxon>
        <taxon>Nocardioidaceae</taxon>
        <taxon>Micropruina</taxon>
    </lineage>
</organism>
<name>A0A2N9JEA3_9ACTN</name>
<dbReference type="Proteomes" id="UP000238164">
    <property type="component" value="Chromosome 1"/>
</dbReference>
<feature type="domain" description="TNase-like" evidence="1">
    <location>
        <begin position="33"/>
        <end position="170"/>
    </location>
</feature>
<dbReference type="SMART" id="SM00318">
    <property type="entry name" value="SNc"/>
    <property type="match status" value="1"/>
</dbReference>
<dbReference type="Gene3D" id="2.40.50.90">
    <property type="match status" value="1"/>
</dbReference>
<reference evidence="2 3" key="1">
    <citation type="submission" date="2018-02" db="EMBL/GenBank/DDBJ databases">
        <authorList>
            <person name="Cohen D.B."/>
            <person name="Kent A.D."/>
        </authorList>
    </citation>
    <scope>NUCLEOTIDE SEQUENCE [LARGE SCALE GENOMIC DNA]</scope>
    <source>
        <strain evidence="2">1</strain>
    </source>
</reference>
<dbReference type="InterPro" id="IPR035437">
    <property type="entry name" value="SNase_OB-fold_sf"/>
</dbReference>